<accession>A0A540NP63</accession>
<sequence length="67" mass="7612">MEEMNYDSWAFGVLNELANQDAREGECDCETEKAKGQRELLGVQLDGYESHSNCRGHAIHQNNRCPI</sequence>
<evidence type="ECO:0000313" key="2">
    <source>
        <dbReference type="Proteomes" id="UP000315295"/>
    </source>
</evidence>
<evidence type="ECO:0000313" key="1">
    <source>
        <dbReference type="EMBL" id="TQE12822.1"/>
    </source>
</evidence>
<keyword evidence="2" id="KW-1185">Reference proteome</keyword>
<organism evidence="1 2">
    <name type="scientific">Malus baccata</name>
    <name type="common">Siberian crab apple</name>
    <name type="synonym">Pyrus baccata</name>
    <dbReference type="NCBI Taxonomy" id="106549"/>
    <lineage>
        <taxon>Eukaryota</taxon>
        <taxon>Viridiplantae</taxon>
        <taxon>Streptophyta</taxon>
        <taxon>Embryophyta</taxon>
        <taxon>Tracheophyta</taxon>
        <taxon>Spermatophyta</taxon>
        <taxon>Magnoliopsida</taxon>
        <taxon>eudicotyledons</taxon>
        <taxon>Gunneridae</taxon>
        <taxon>Pentapetalae</taxon>
        <taxon>rosids</taxon>
        <taxon>fabids</taxon>
        <taxon>Rosales</taxon>
        <taxon>Rosaceae</taxon>
        <taxon>Amygdaloideae</taxon>
        <taxon>Maleae</taxon>
        <taxon>Malus</taxon>
    </lineage>
</organism>
<dbReference type="AlphaFoldDB" id="A0A540NP63"/>
<name>A0A540NP63_MALBA</name>
<dbReference type="Proteomes" id="UP000315295">
    <property type="component" value="Unassembled WGS sequence"/>
</dbReference>
<protein>
    <submittedName>
        <fullName evidence="1">Uncharacterized protein</fullName>
    </submittedName>
</protein>
<reference evidence="1 2" key="1">
    <citation type="journal article" date="2019" name="G3 (Bethesda)">
        <title>Sequencing of a Wild Apple (Malus baccata) Genome Unravels the Differences Between Cultivated and Wild Apple Species Regarding Disease Resistance and Cold Tolerance.</title>
        <authorList>
            <person name="Chen X."/>
        </authorList>
    </citation>
    <scope>NUCLEOTIDE SEQUENCE [LARGE SCALE GENOMIC DNA]</scope>
    <source>
        <strain evidence="2">cv. Shandingzi</strain>
        <tissue evidence="1">Leaves</tissue>
    </source>
</reference>
<comment type="caution">
    <text evidence="1">The sequence shown here is derived from an EMBL/GenBank/DDBJ whole genome shotgun (WGS) entry which is preliminary data.</text>
</comment>
<gene>
    <name evidence="1" type="ORF">C1H46_001468</name>
</gene>
<proteinExistence type="predicted"/>
<dbReference type="EMBL" id="VIEB01000015">
    <property type="protein sequence ID" value="TQE12822.1"/>
    <property type="molecule type" value="Genomic_DNA"/>
</dbReference>